<dbReference type="AlphaFoldDB" id="A0A7J6D5C2"/>
<accession>A0A7J6D5C2</accession>
<evidence type="ECO:0000313" key="1">
    <source>
        <dbReference type="EMBL" id="KAF4114265.1"/>
    </source>
</evidence>
<keyword evidence="2" id="KW-1185">Reference proteome</keyword>
<reference evidence="1 2" key="1">
    <citation type="submission" date="2020-04" db="EMBL/GenBank/DDBJ databases">
        <title>Chromosome-level genome assembly of a cyprinid fish Onychostoma macrolepis by integration of Nanopore Sequencing, Bionano and Hi-C technology.</title>
        <authorList>
            <person name="Wang D."/>
        </authorList>
    </citation>
    <scope>NUCLEOTIDE SEQUENCE [LARGE SCALE GENOMIC DNA]</scope>
    <source>
        <strain evidence="1">SWU-2019</strain>
        <tissue evidence="1">Muscle</tissue>
    </source>
</reference>
<gene>
    <name evidence="1" type="ORF">G5714_004488</name>
</gene>
<protein>
    <submittedName>
        <fullName evidence="1">Uncharacterized protein</fullName>
    </submittedName>
</protein>
<proteinExistence type="predicted"/>
<evidence type="ECO:0000313" key="2">
    <source>
        <dbReference type="Proteomes" id="UP000579812"/>
    </source>
</evidence>
<comment type="caution">
    <text evidence="1">The sequence shown here is derived from an EMBL/GenBank/DDBJ whole genome shotgun (WGS) entry which is preliminary data.</text>
</comment>
<name>A0A7J6D5C2_9TELE</name>
<sequence length="71" mass="8186">MRIHQIVDGQYEVDTMSCAGPNKFFIPSIRYEGEKVWYYFDDIQGIIPEPHPQLDTSVCCLRSGQSTQTNM</sequence>
<dbReference type="Proteomes" id="UP000579812">
    <property type="component" value="Unassembled WGS sequence"/>
</dbReference>
<organism evidence="1 2">
    <name type="scientific">Onychostoma macrolepis</name>
    <dbReference type="NCBI Taxonomy" id="369639"/>
    <lineage>
        <taxon>Eukaryota</taxon>
        <taxon>Metazoa</taxon>
        <taxon>Chordata</taxon>
        <taxon>Craniata</taxon>
        <taxon>Vertebrata</taxon>
        <taxon>Euteleostomi</taxon>
        <taxon>Actinopterygii</taxon>
        <taxon>Neopterygii</taxon>
        <taxon>Teleostei</taxon>
        <taxon>Ostariophysi</taxon>
        <taxon>Cypriniformes</taxon>
        <taxon>Cyprinidae</taxon>
        <taxon>Acrossocheilinae</taxon>
        <taxon>Onychostoma</taxon>
    </lineage>
</organism>
<dbReference type="EMBL" id="JAAMOB010000004">
    <property type="protein sequence ID" value="KAF4114265.1"/>
    <property type="molecule type" value="Genomic_DNA"/>
</dbReference>